<keyword evidence="9" id="KW-0175">Coiled coil</keyword>
<feature type="compositionally biased region" description="Low complexity" evidence="14">
    <location>
        <begin position="246"/>
        <end position="261"/>
    </location>
</feature>
<dbReference type="InterPro" id="IPR026687">
    <property type="entry name" value="CCDC181"/>
</dbReference>
<comment type="function">
    <text evidence="1">Microtubule-binding protein that localizes to the microtubular manchette of elongating spermatids.</text>
</comment>
<dbReference type="GeneID" id="100378461"/>
<feature type="compositionally biased region" description="Acidic residues" evidence="14">
    <location>
        <begin position="156"/>
        <end position="167"/>
    </location>
</feature>
<protein>
    <recommendedName>
        <fullName evidence="5">Coiled-coil domain-containing protein 181</fullName>
    </recommendedName>
</protein>
<evidence type="ECO:0000256" key="3">
    <source>
        <dbReference type="ARBA" id="ARBA00004245"/>
    </source>
</evidence>
<dbReference type="RefSeq" id="XP_006814866.1">
    <property type="nucleotide sequence ID" value="XM_006814803.1"/>
</dbReference>
<name>A0ABM0M4C5_SACKO</name>
<feature type="compositionally biased region" description="Basic and acidic residues" evidence="14">
    <location>
        <begin position="174"/>
        <end position="194"/>
    </location>
</feature>
<dbReference type="PANTHER" id="PTHR14320:SF2">
    <property type="entry name" value="COILED-COIL DOMAIN-CONTAINING PROTEIN 181"/>
    <property type="match status" value="1"/>
</dbReference>
<reference evidence="16" key="1">
    <citation type="submission" date="2025-08" db="UniProtKB">
        <authorList>
            <consortium name="RefSeq"/>
        </authorList>
    </citation>
    <scope>IDENTIFICATION</scope>
    <source>
        <tissue evidence="16">Testes</tissue>
    </source>
</reference>
<evidence type="ECO:0000313" key="16">
    <source>
        <dbReference type="RefSeq" id="XP_006814866.1"/>
    </source>
</evidence>
<evidence type="ECO:0000256" key="6">
    <source>
        <dbReference type="ARBA" id="ARBA00022490"/>
    </source>
</evidence>
<evidence type="ECO:0000256" key="11">
    <source>
        <dbReference type="ARBA" id="ARBA00023212"/>
    </source>
</evidence>
<evidence type="ECO:0000256" key="7">
    <source>
        <dbReference type="ARBA" id="ARBA00022701"/>
    </source>
</evidence>
<evidence type="ECO:0000256" key="1">
    <source>
        <dbReference type="ARBA" id="ARBA00002213"/>
    </source>
</evidence>
<evidence type="ECO:0000256" key="12">
    <source>
        <dbReference type="ARBA" id="ARBA00023273"/>
    </source>
</evidence>
<feature type="region of interest" description="Disordered" evidence="14">
    <location>
        <begin position="285"/>
        <end position="389"/>
    </location>
</feature>
<feature type="region of interest" description="Disordered" evidence="14">
    <location>
        <begin position="1"/>
        <end position="267"/>
    </location>
</feature>
<feature type="region of interest" description="Disordered" evidence="14">
    <location>
        <begin position="424"/>
        <end position="457"/>
    </location>
</feature>
<evidence type="ECO:0000256" key="14">
    <source>
        <dbReference type="SAM" id="MobiDB-lite"/>
    </source>
</evidence>
<sequence>MSSAAVETTVNGDIMKGNYSDTDSVDKELDWLIDKEEPPATKKSDLDTNVTEDGDYIPRTASPMKEEEPSRSSSRLGSDSDDDSDYELTEEQREAEQLMQKMREEGSLPSEDPPEYDVTERIKQLNEELAQEGEVEEKKERKVGFKDNLIELEVSPLDDENDKENEEQIGNLSLEDRDQKKQSNGEVVVERNGKFEVVPVSELSPEERAAHGIETNGHQPAPPSRPRPATATGSTGSRRKIVNSTGQSQRAQSAGSQGRSQNVNESNNITYEGYSAYGLTPEQVEYKKEHARLMNQRRKEQQEKEKDEKKRRQDEAESAFQAWLQKKKEEEENRKKEEKESREREEQNAVQRDAAGAYKQWLKAKKSQKKKEKKEDKHKNSEESESYYLRSREDCDKAYKDHEDQKSDSHSSWTAEDHKEWLKRKNGQLKAQKALSRSHNLRRRLEARKSRKSQNLAKAIRQAQTYKYTDYYGYRY</sequence>
<keyword evidence="12" id="KW-0966">Cell projection</keyword>
<feature type="compositionally biased region" description="Basic residues" evidence="14">
    <location>
        <begin position="362"/>
        <end position="372"/>
    </location>
</feature>
<feature type="compositionally biased region" description="Basic and acidic residues" evidence="14">
    <location>
        <begin position="326"/>
        <end position="347"/>
    </location>
</feature>
<keyword evidence="10" id="KW-0969">Cilium</keyword>
<dbReference type="PANTHER" id="PTHR14320">
    <property type="entry name" value="COILED-COIL DOMAIN-CONTAINING PROTEIN 181"/>
    <property type="match status" value="1"/>
</dbReference>
<feature type="compositionally biased region" description="Acidic residues" evidence="14">
    <location>
        <begin position="79"/>
        <end position="89"/>
    </location>
</feature>
<keyword evidence="6" id="KW-0963">Cytoplasm</keyword>
<comment type="similarity">
    <text evidence="4">Belongs to the CCDC181 family.</text>
</comment>
<comment type="subcellular location">
    <subcellularLocation>
        <location evidence="2">Cell projection</location>
        <location evidence="2">Cilium</location>
        <location evidence="2">Flagellum</location>
    </subcellularLocation>
    <subcellularLocation>
        <location evidence="3">Cytoplasm</location>
        <location evidence="3">Cytoskeleton</location>
    </subcellularLocation>
</comment>
<accession>A0ABM0M4C5</accession>
<evidence type="ECO:0000256" key="4">
    <source>
        <dbReference type="ARBA" id="ARBA00005737"/>
    </source>
</evidence>
<feature type="compositionally biased region" description="Basic and acidic residues" evidence="14">
    <location>
        <begin position="285"/>
        <end position="315"/>
    </location>
</feature>
<organism evidence="15 16">
    <name type="scientific">Saccoglossus kowalevskii</name>
    <name type="common">Acorn worm</name>
    <dbReference type="NCBI Taxonomy" id="10224"/>
    <lineage>
        <taxon>Eukaryota</taxon>
        <taxon>Metazoa</taxon>
        <taxon>Hemichordata</taxon>
        <taxon>Enteropneusta</taxon>
        <taxon>Harrimaniidae</taxon>
        <taxon>Saccoglossus</taxon>
    </lineage>
</organism>
<keyword evidence="7" id="KW-0493">Microtubule</keyword>
<dbReference type="Proteomes" id="UP000694865">
    <property type="component" value="Unplaced"/>
</dbReference>
<keyword evidence="8" id="KW-0282">Flagellum</keyword>
<keyword evidence="11" id="KW-0206">Cytoskeleton</keyword>
<feature type="compositionally biased region" description="Basic and acidic residues" evidence="14">
    <location>
        <begin position="136"/>
        <end position="149"/>
    </location>
</feature>
<feature type="compositionally biased region" description="Basic and acidic residues" evidence="14">
    <location>
        <begin position="90"/>
        <end position="106"/>
    </location>
</feature>
<evidence type="ECO:0000256" key="9">
    <source>
        <dbReference type="ARBA" id="ARBA00023054"/>
    </source>
</evidence>
<feature type="compositionally biased region" description="Basic and acidic residues" evidence="14">
    <location>
        <begin position="24"/>
        <end position="46"/>
    </location>
</feature>
<feature type="compositionally biased region" description="Basic and acidic residues" evidence="14">
    <location>
        <begin position="373"/>
        <end position="382"/>
    </location>
</feature>
<comment type="subunit">
    <text evidence="13">Homodimer. Interacts with HOOK1. Interacts with HOOK2. Interacts with HOOK3.</text>
</comment>
<evidence type="ECO:0000256" key="10">
    <source>
        <dbReference type="ARBA" id="ARBA00023069"/>
    </source>
</evidence>
<proteinExistence type="inferred from homology"/>
<evidence type="ECO:0000256" key="5">
    <source>
        <dbReference type="ARBA" id="ARBA00022306"/>
    </source>
</evidence>
<evidence type="ECO:0000256" key="13">
    <source>
        <dbReference type="ARBA" id="ARBA00047162"/>
    </source>
</evidence>
<keyword evidence="15" id="KW-1185">Reference proteome</keyword>
<evidence type="ECO:0000313" key="15">
    <source>
        <dbReference type="Proteomes" id="UP000694865"/>
    </source>
</evidence>
<evidence type="ECO:0000256" key="8">
    <source>
        <dbReference type="ARBA" id="ARBA00022846"/>
    </source>
</evidence>
<gene>
    <name evidence="16" type="primary">LOC100378461</name>
</gene>
<feature type="compositionally biased region" description="Polar residues" evidence="14">
    <location>
        <begin position="1"/>
        <end position="11"/>
    </location>
</feature>
<evidence type="ECO:0000256" key="2">
    <source>
        <dbReference type="ARBA" id="ARBA00004230"/>
    </source>
</evidence>